<dbReference type="Pfam" id="PF00535">
    <property type="entry name" value="Glycos_transf_2"/>
    <property type="match status" value="1"/>
</dbReference>
<evidence type="ECO:0000313" key="2">
    <source>
        <dbReference type="EMBL" id="OGF21565.1"/>
    </source>
</evidence>
<dbReference type="EMBL" id="MFGA01000003">
    <property type="protein sequence ID" value="OGF21565.1"/>
    <property type="molecule type" value="Genomic_DNA"/>
</dbReference>
<reference evidence="2 3" key="1">
    <citation type="journal article" date="2016" name="Nat. Commun.">
        <title>Thousands of microbial genomes shed light on interconnected biogeochemical processes in an aquifer system.</title>
        <authorList>
            <person name="Anantharaman K."/>
            <person name="Brown C.T."/>
            <person name="Hug L.A."/>
            <person name="Sharon I."/>
            <person name="Castelle C.J."/>
            <person name="Probst A.J."/>
            <person name="Thomas B.C."/>
            <person name="Singh A."/>
            <person name="Wilkins M.J."/>
            <person name="Karaoz U."/>
            <person name="Brodie E.L."/>
            <person name="Williams K.H."/>
            <person name="Hubbard S.S."/>
            <person name="Banfield J.F."/>
        </authorList>
    </citation>
    <scope>NUCLEOTIDE SEQUENCE [LARGE SCALE GENOMIC DNA]</scope>
</reference>
<dbReference type="SUPFAM" id="SSF53448">
    <property type="entry name" value="Nucleotide-diphospho-sugar transferases"/>
    <property type="match status" value="1"/>
</dbReference>
<evidence type="ECO:0000313" key="3">
    <source>
        <dbReference type="Proteomes" id="UP000177407"/>
    </source>
</evidence>
<dbReference type="Gene3D" id="3.90.550.10">
    <property type="entry name" value="Spore Coat Polysaccharide Biosynthesis Protein SpsA, Chain A"/>
    <property type="match status" value="1"/>
</dbReference>
<feature type="domain" description="Glycosyltransferase 2-like" evidence="1">
    <location>
        <begin position="5"/>
        <end position="129"/>
    </location>
</feature>
<proteinExistence type="predicted"/>
<evidence type="ECO:0000259" key="1">
    <source>
        <dbReference type="Pfam" id="PF00535"/>
    </source>
</evidence>
<comment type="caution">
    <text evidence="2">The sequence shown here is derived from an EMBL/GenBank/DDBJ whole genome shotgun (WGS) entry which is preliminary data.</text>
</comment>
<dbReference type="Proteomes" id="UP000177407">
    <property type="component" value="Unassembled WGS sequence"/>
</dbReference>
<dbReference type="InterPro" id="IPR029044">
    <property type="entry name" value="Nucleotide-diphossugar_trans"/>
</dbReference>
<accession>A0A1F5S4F6</accession>
<organism evidence="2 3">
    <name type="scientific">Candidatus Falkowbacteria bacterium RIFOXYA2_FULL_38_12</name>
    <dbReference type="NCBI Taxonomy" id="1797993"/>
    <lineage>
        <taxon>Bacteria</taxon>
        <taxon>Candidatus Falkowiibacteriota</taxon>
    </lineage>
</organism>
<dbReference type="CDD" id="cd00761">
    <property type="entry name" value="Glyco_tranf_GTA_type"/>
    <property type="match status" value="1"/>
</dbReference>
<protein>
    <recommendedName>
        <fullName evidence="1">Glycosyltransferase 2-like domain-containing protein</fullName>
    </recommendedName>
</protein>
<name>A0A1F5S4F6_9BACT</name>
<gene>
    <name evidence="2" type="ORF">A2257_02740</name>
</gene>
<dbReference type="AlphaFoldDB" id="A0A1F5S4F6"/>
<dbReference type="PANTHER" id="PTHR43685">
    <property type="entry name" value="GLYCOSYLTRANSFERASE"/>
    <property type="match status" value="1"/>
</dbReference>
<dbReference type="InterPro" id="IPR001173">
    <property type="entry name" value="Glyco_trans_2-like"/>
</dbReference>
<dbReference type="InterPro" id="IPR050834">
    <property type="entry name" value="Glycosyltransf_2"/>
</dbReference>
<sequence length="233" mass="27524">MPKISIIIPTYEHGDTLEKCLLSLFSQTFKDYEIIVVNDGSTDNTAEILEKYKDKIKIISQENRGAQVARNNGFKESSGEFIIFCDADVEARPDMLQKMLDALLEHKEYSFAYSSFKWGWKDFKLHEFDAEKLKRGNFITSTSLIRREHFPTVGWDESLKKFQDWDLWLTMSEEGRKGYWISEFLFKVKPRRNGISSWLPSLFHKIPWNKIGWAPKEIRKYNDALRIIKEKHK</sequence>
<dbReference type="PANTHER" id="PTHR43685:SF2">
    <property type="entry name" value="GLYCOSYLTRANSFERASE 2-LIKE DOMAIN-CONTAINING PROTEIN"/>
    <property type="match status" value="1"/>
</dbReference>